<protein>
    <submittedName>
        <fullName evidence="2">Uncharacterized protein</fullName>
    </submittedName>
</protein>
<sequence length="139" mass="15773">MALRPRPIPLFTSRFPPYSLHDSPFCDGLAAAIKYLFQIHIGSVDSICTVLGTFKVYIRGINIANHAEVLQSIRGRLDLLEKELAQLEREHLRMSDSQILGRIRTKLLEFQDTALTEVQNMEKFATARIYGEAERAEAV</sequence>
<dbReference type="AlphaFoldDB" id="A0AAV7WWT9"/>
<evidence type="ECO:0000256" key="1">
    <source>
        <dbReference type="SAM" id="Coils"/>
    </source>
</evidence>
<dbReference type="EMBL" id="JANPWB010000001">
    <property type="protein sequence ID" value="KAJ1217769.1"/>
    <property type="molecule type" value="Genomic_DNA"/>
</dbReference>
<reference evidence="2" key="1">
    <citation type="journal article" date="2022" name="bioRxiv">
        <title>Sequencing and chromosome-scale assembly of the giantPleurodeles waltlgenome.</title>
        <authorList>
            <person name="Brown T."/>
            <person name="Elewa A."/>
            <person name="Iarovenko S."/>
            <person name="Subramanian E."/>
            <person name="Araus A.J."/>
            <person name="Petzold A."/>
            <person name="Susuki M."/>
            <person name="Suzuki K.-i.T."/>
            <person name="Hayashi T."/>
            <person name="Toyoda A."/>
            <person name="Oliveira C."/>
            <person name="Osipova E."/>
            <person name="Leigh N.D."/>
            <person name="Simon A."/>
            <person name="Yun M.H."/>
        </authorList>
    </citation>
    <scope>NUCLEOTIDE SEQUENCE</scope>
    <source>
        <strain evidence="2">20211129_DDA</strain>
        <tissue evidence="2">Liver</tissue>
    </source>
</reference>
<evidence type="ECO:0000313" key="2">
    <source>
        <dbReference type="EMBL" id="KAJ1217769.1"/>
    </source>
</evidence>
<dbReference type="Proteomes" id="UP001066276">
    <property type="component" value="Chromosome 1_1"/>
</dbReference>
<comment type="caution">
    <text evidence="2">The sequence shown here is derived from an EMBL/GenBank/DDBJ whole genome shotgun (WGS) entry which is preliminary data.</text>
</comment>
<organism evidence="2 3">
    <name type="scientific">Pleurodeles waltl</name>
    <name type="common">Iberian ribbed newt</name>
    <dbReference type="NCBI Taxonomy" id="8319"/>
    <lineage>
        <taxon>Eukaryota</taxon>
        <taxon>Metazoa</taxon>
        <taxon>Chordata</taxon>
        <taxon>Craniata</taxon>
        <taxon>Vertebrata</taxon>
        <taxon>Euteleostomi</taxon>
        <taxon>Amphibia</taxon>
        <taxon>Batrachia</taxon>
        <taxon>Caudata</taxon>
        <taxon>Salamandroidea</taxon>
        <taxon>Salamandridae</taxon>
        <taxon>Pleurodelinae</taxon>
        <taxon>Pleurodeles</taxon>
    </lineage>
</organism>
<accession>A0AAV7WWT9</accession>
<gene>
    <name evidence="2" type="ORF">NDU88_005359</name>
</gene>
<keyword evidence="1" id="KW-0175">Coiled coil</keyword>
<keyword evidence="3" id="KW-1185">Reference proteome</keyword>
<feature type="coiled-coil region" evidence="1">
    <location>
        <begin position="63"/>
        <end position="97"/>
    </location>
</feature>
<evidence type="ECO:0000313" key="3">
    <source>
        <dbReference type="Proteomes" id="UP001066276"/>
    </source>
</evidence>
<proteinExistence type="predicted"/>
<name>A0AAV7WWT9_PLEWA</name>